<accession>A0ABS8NBD9</accession>
<gene>
    <name evidence="1" type="ORF">LOC71_01220</name>
</gene>
<reference evidence="1" key="1">
    <citation type="submission" date="2021-11" db="EMBL/GenBank/DDBJ databases">
        <title>Genome sequence.</title>
        <authorList>
            <person name="Sun Q."/>
        </authorList>
    </citation>
    <scope>NUCLEOTIDE SEQUENCE</scope>
    <source>
        <strain evidence="1">JC740</strain>
    </source>
</reference>
<dbReference type="EMBL" id="JAJKFW010000003">
    <property type="protein sequence ID" value="MCC9640877.1"/>
    <property type="molecule type" value="Genomic_DNA"/>
</dbReference>
<dbReference type="SUPFAM" id="SSF53756">
    <property type="entry name" value="UDP-Glycosyltransferase/glycogen phosphorylase"/>
    <property type="match status" value="1"/>
</dbReference>
<proteinExistence type="predicted"/>
<evidence type="ECO:0008006" key="3">
    <source>
        <dbReference type="Google" id="ProtNLM"/>
    </source>
</evidence>
<evidence type="ECO:0000313" key="1">
    <source>
        <dbReference type="EMBL" id="MCC9640877.1"/>
    </source>
</evidence>
<dbReference type="Proteomes" id="UP001430306">
    <property type="component" value="Unassembled WGS sequence"/>
</dbReference>
<dbReference type="Gene3D" id="3.40.50.2000">
    <property type="entry name" value="Glycogen Phosphorylase B"/>
    <property type="match status" value="1"/>
</dbReference>
<name>A0ABS8NBD9_9BACT</name>
<comment type="caution">
    <text evidence="1">The sequence shown here is derived from an EMBL/GenBank/DDBJ whole genome shotgun (WGS) entry which is preliminary data.</text>
</comment>
<keyword evidence="2" id="KW-1185">Reference proteome</keyword>
<protein>
    <recommendedName>
        <fullName evidence="3">Glycosyltransferase subfamily 4-like N-terminal domain-containing protein</fullName>
    </recommendedName>
</protein>
<dbReference type="RefSeq" id="WP_230270611.1">
    <property type="nucleotide sequence ID" value="NZ_JAJKFW010000003.1"/>
</dbReference>
<organism evidence="1 2">
    <name type="scientific">Rhodopirellula halodulae</name>
    <dbReference type="NCBI Taxonomy" id="2894198"/>
    <lineage>
        <taxon>Bacteria</taxon>
        <taxon>Pseudomonadati</taxon>
        <taxon>Planctomycetota</taxon>
        <taxon>Planctomycetia</taxon>
        <taxon>Pirellulales</taxon>
        <taxon>Pirellulaceae</taxon>
        <taxon>Rhodopirellula</taxon>
    </lineage>
</organism>
<evidence type="ECO:0000313" key="2">
    <source>
        <dbReference type="Proteomes" id="UP001430306"/>
    </source>
</evidence>
<sequence length="458" mass="51481">MASKPAIAQEQESRKFTHDGANCELLRNWTGGIEMRHVALLSTEFHPSNAIAAQRFVSFARYLPEFGWHPHVICLAWSENNCKTFDAELVDSDVAQSVFRAIPYHRQGNGSRAALGHAWSLRTQPRALVVKSANRITHRLSHLFPADYAFAARKALQQLDSKIKLSAVMATFPMSAPLSVADWSARNLNLPWVADFRDILDQAYLVNDAKRRAHLQTKEFQLLRSCSAITTVSEPLKLKLSQRHSKPIEVITNGFDPWDYRRLKDEPIRKPDQLTLAYTGKLIRHHRDPTLVLKAINSLIESGEIAPAKIRIDFYGSDSAIVDDSTAGLDHVRRVVSCSPRQPRDETLRAQRNSHLLLHFSHGKEKGIMTGKIFEYLAAKVPILSVPGDGDVVDRLLVETRTGKSCNTLESLKTSLLESYRCWLTSGTIPYEADESVIAKYSRRKQAEKLSVLLDAIA</sequence>